<evidence type="ECO:0000256" key="5">
    <source>
        <dbReference type="PROSITE-ProRule" id="PRU01240"/>
    </source>
</evidence>
<comment type="caution">
    <text evidence="9">The sequence shown here is derived from an EMBL/GenBank/DDBJ whole genome shotgun (WGS) entry which is preliminary data.</text>
</comment>
<sequence length="363" mass="38201">MLMRRCLVVAALLMGLTPPLTGESRADTAWALRMARDFVQAQRDTRGKDVKIALVGDGVASGVRPLRGAVKKEKDFVRTPRAKRNIGTLMASLIVGGATEDGLLKLRGLLPSATILPVRVYAAPDEPGGKEWWKTVNWGNSIGDGVRYAADQGADVIAVEPFAFGGGGYRNGEGVDGTRSAIAYARSKNAVVVAPSGDQRPNDPSYPAAAPGVIGVGGVTEQGRRAKKWTSSSSAVFVAAPSFEMPATGYDNRLWTFKGDPVALAFATAAVAMLKSKYRRLTPAQIGEALSASARRPAGKRRYDTELGFGYVNPAGALDNAHRIANRPGLAMTATPSVPDTAGLGGDRPGPIKAAPYDPVRKC</sequence>
<dbReference type="Gene3D" id="3.40.50.200">
    <property type="entry name" value="Peptidase S8/S53 domain"/>
    <property type="match status" value="1"/>
</dbReference>
<evidence type="ECO:0000313" key="9">
    <source>
        <dbReference type="EMBL" id="TDD65056.1"/>
    </source>
</evidence>
<evidence type="ECO:0000259" key="8">
    <source>
        <dbReference type="Pfam" id="PF00082"/>
    </source>
</evidence>
<comment type="similarity">
    <text evidence="1 5">Belongs to the peptidase S8 family.</text>
</comment>
<evidence type="ECO:0000256" key="4">
    <source>
        <dbReference type="ARBA" id="ARBA00022825"/>
    </source>
</evidence>
<feature type="chain" id="PRO_5038754719" description="Peptidase S8/S53 domain-containing protein" evidence="7">
    <location>
        <begin position="23"/>
        <end position="363"/>
    </location>
</feature>
<evidence type="ECO:0000313" key="10">
    <source>
        <dbReference type="Proteomes" id="UP000294513"/>
    </source>
</evidence>
<dbReference type="RefSeq" id="WP_131902923.1">
    <property type="nucleotide sequence ID" value="NZ_SMKU01000422.1"/>
</dbReference>
<dbReference type="EMBL" id="SMKU01000422">
    <property type="protein sequence ID" value="TDD65056.1"/>
    <property type="molecule type" value="Genomic_DNA"/>
</dbReference>
<dbReference type="InterPro" id="IPR036852">
    <property type="entry name" value="Peptidase_S8/S53_dom_sf"/>
</dbReference>
<evidence type="ECO:0000256" key="6">
    <source>
        <dbReference type="SAM" id="MobiDB-lite"/>
    </source>
</evidence>
<accession>A0A4R5A2K9</accession>
<dbReference type="SUPFAM" id="SSF52743">
    <property type="entry name" value="Subtilisin-like"/>
    <property type="match status" value="1"/>
</dbReference>
<evidence type="ECO:0000256" key="3">
    <source>
        <dbReference type="ARBA" id="ARBA00022801"/>
    </source>
</evidence>
<feature type="region of interest" description="Disordered" evidence="6">
    <location>
        <begin position="340"/>
        <end position="363"/>
    </location>
</feature>
<dbReference type="AlphaFoldDB" id="A0A4R5A2K9"/>
<keyword evidence="10" id="KW-1185">Reference proteome</keyword>
<feature type="signal peptide" evidence="7">
    <location>
        <begin position="1"/>
        <end position="22"/>
    </location>
</feature>
<protein>
    <recommendedName>
        <fullName evidence="8">Peptidase S8/S53 domain-containing protein</fullName>
    </recommendedName>
</protein>
<comment type="caution">
    <text evidence="5">Lacks conserved residue(s) required for the propagation of feature annotation.</text>
</comment>
<dbReference type="InterPro" id="IPR000209">
    <property type="entry name" value="Peptidase_S8/S53_dom"/>
</dbReference>
<keyword evidence="2" id="KW-0645">Protease</keyword>
<reference evidence="9 10" key="1">
    <citation type="submission" date="2019-03" db="EMBL/GenBank/DDBJ databases">
        <title>Draft genome sequences of novel Actinobacteria.</title>
        <authorList>
            <person name="Sahin N."/>
            <person name="Ay H."/>
            <person name="Saygin H."/>
        </authorList>
    </citation>
    <scope>NUCLEOTIDE SEQUENCE [LARGE SCALE GENOMIC DNA]</scope>
    <source>
        <strain evidence="9 10">H3C3</strain>
    </source>
</reference>
<feature type="domain" description="Peptidase S8/S53" evidence="8">
    <location>
        <begin position="47"/>
        <end position="310"/>
    </location>
</feature>
<evidence type="ECO:0000256" key="7">
    <source>
        <dbReference type="SAM" id="SignalP"/>
    </source>
</evidence>
<name>A0A4R5A2K9_9ACTN</name>
<dbReference type="PANTHER" id="PTHR43806:SF11">
    <property type="entry name" value="CEREVISIN-RELATED"/>
    <property type="match status" value="1"/>
</dbReference>
<dbReference type="Pfam" id="PF00082">
    <property type="entry name" value="Peptidase_S8"/>
    <property type="match status" value="1"/>
</dbReference>
<dbReference type="InterPro" id="IPR050131">
    <property type="entry name" value="Peptidase_S8_subtilisin-like"/>
</dbReference>
<keyword evidence="7" id="KW-0732">Signal</keyword>
<keyword evidence="4" id="KW-0720">Serine protease</keyword>
<dbReference type="PANTHER" id="PTHR43806">
    <property type="entry name" value="PEPTIDASE S8"/>
    <property type="match status" value="1"/>
</dbReference>
<organism evidence="9 10">
    <name type="scientific">Actinomadura rubrisoli</name>
    <dbReference type="NCBI Taxonomy" id="2530368"/>
    <lineage>
        <taxon>Bacteria</taxon>
        <taxon>Bacillati</taxon>
        <taxon>Actinomycetota</taxon>
        <taxon>Actinomycetes</taxon>
        <taxon>Streptosporangiales</taxon>
        <taxon>Thermomonosporaceae</taxon>
        <taxon>Actinomadura</taxon>
    </lineage>
</organism>
<keyword evidence="3" id="KW-0378">Hydrolase</keyword>
<dbReference type="PROSITE" id="PS51892">
    <property type="entry name" value="SUBTILASE"/>
    <property type="match status" value="1"/>
</dbReference>
<evidence type="ECO:0000256" key="2">
    <source>
        <dbReference type="ARBA" id="ARBA00022670"/>
    </source>
</evidence>
<dbReference type="OrthoDB" id="3530033at2"/>
<gene>
    <name evidence="9" type="ORF">E1298_41780</name>
</gene>
<dbReference type="Proteomes" id="UP000294513">
    <property type="component" value="Unassembled WGS sequence"/>
</dbReference>
<proteinExistence type="inferred from homology"/>
<dbReference type="GO" id="GO:0004252">
    <property type="term" value="F:serine-type endopeptidase activity"/>
    <property type="evidence" value="ECO:0007669"/>
    <property type="project" value="InterPro"/>
</dbReference>
<dbReference type="GO" id="GO:0006508">
    <property type="term" value="P:proteolysis"/>
    <property type="evidence" value="ECO:0007669"/>
    <property type="project" value="UniProtKB-KW"/>
</dbReference>
<evidence type="ECO:0000256" key="1">
    <source>
        <dbReference type="ARBA" id="ARBA00011073"/>
    </source>
</evidence>